<feature type="transmembrane region" description="Helical" evidence="7">
    <location>
        <begin position="584"/>
        <end position="609"/>
    </location>
</feature>
<keyword evidence="3" id="KW-1278">Translocase</keyword>
<dbReference type="SUPFAM" id="SSF81660">
    <property type="entry name" value="Metal cation-transporting ATPase, ATP-binding domain N"/>
    <property type="match status" value="1"/>
</dbReference>
<gene>
    <name evidence="9" type="ORF">GHK86_03745</name>
</gene>
<proteinExistence type="predicted"/>
<dbReference type="PROSITE" id="PS00154">
    <property type="entry name" value="ATPASE_E1_E2"/>
    <property type="match status" value="1"/>
</dbReference>
<feature type="transmembrane region" description="Helical" evidence="7">
    <location>
        <begin position="58"/>
        <end position="76"/>
    </location>
</feature>
<dbReference type="Gene3D" id="2.70.150.10">
    <property type="entry name" value="Calcium-transporting ATPase, cytoplasmic transduction domain A"/>
    <property type="match status" value="1"/>
</dbReference>
<dbReference type="SUPFAM" id="SSF81653">
    <property type="entry name" value="Calcium ATPase, transduction domain A"/>
    <property type="match status" value="1"/>
</dbReference>
<feature type="compositionally biased region" description="Basic and acidic residues" evidence="6">
    <location>
        <begin position="1"/>
        <end position="11"/>
    </location>
</feature>
<feature type="transmembrane region" description="Helical" evidence="7">
    <location>
        <begin position="648"/>
        <end position="670"/>
    </location>
</feature>
<dbReference type="InterPro" id="IPR001757">
    <property type="entry name" value="P_typ_ATPase"/>
</dbReference>
<dbReference type="Pfam" id="PF00122">
    <property type="entry name" value="E1-E2_ATPase"/>
    <property type="match status" value="1"/>
</dbReference>
<dbReference type="InterPro" id="IPR023298">
    <property type="entry name" value="ATPase_P-typ_TM_dom_sf"/>
</dbReference>
<evidence type="ECO:0000256" key="5">
    <source>
        <dbReference type="ARBA" id="ARBA00023136"/>
    </source>
</evidence>
<dbReference type="InterPro" id="IPR044492">
    <property type="entry name" value="P_typ_ATPase_HD_dom"/>
</dbReference>
<dbReference type="InterPro" id="IPR018303">
    <property type="entry name" value="ATPase_P-typ_P_site"/>
</dbReference>
<dbReference type="InterPro" id="IPR059000">
    <property type="entry name" value="ATPase_P-type_domA"/>
</dbReference>
<dbReference type="InterPro" id="IPR023214">
    <property type="entry name" value="HAD_sf"/>
</dbReference>
<feature type="transmembrane region" description="Helical" evidence="7">
    <location>
        <begin position="745"/>
        <end position="762"/>
    </location>
</feature>
<feature type="transmembrane region" description="Helical" evidence="7">
    <location>
        <begin position="682"/>
        <end position="699"/>
    </location>
</feature>
<evidence type="ECO:0000256" key="3">
    <source>
        <dbReference type="ARBA" id="ARBA00022967"/>
    </source>
</evidence>
<feature type="transmembrane region" description="Helical" evidence="7">
    <location>
        <begin position="35"/>
        <end position="52"/>
    </location>
</feature>
<protein>
    <submittedName>
        <fullName evidence="9">HAD-IC family P-type ATPase</fullName>
    </submittedName>
</protein>
<evidence type="ECO:0000256" key="4">
    <source>
        <dbReference type="ARBA" id="ARBA00022989"/>
    </source>
</evidence>
<dbReference type="SUPFAM" id="SSF56784">
    <property type="entry name" value="HAD-like"/>
    <property type="match status" value="1"/>
</dbReference>
<feature type="region of interest" description="Disordered" evidence="6">
    <location>
        <begin position="768"/>
        <end position="791"/>
    </location>
</feature>
<dbReference type="InterPro" id="IPR023299">
    <property type="entry name" value="ATPase_P-typ_cyto_dom_N"/>
</dbReference>
<feature type="compositionally biased region" description="Low complexity" evidence="6">
    <location>
        <begin position="779"/>
        <end position="791"/>
    </location>
</feature>
<evidence type="ECO:0000313" key="9">
    <source>
        <dbReference type="EMBL" id="MST31840.1"/>
    </source>
</evidence>
<dbReference type="InterPro" id="IPR008250">
    <property type="entry name" value="ATPase_P-typ_transduc_dom_A_sf"/>
</dbReference>
<organism evidence="9 10">
    <name type="scientific">Acidiferrimicrobium australe</name>
    <dbReference type="NCBI Taxonomy" id="2664430"/>
    <lineage>
        <taxon>Bacteria</taxon>
        <taxon>Bacillati</taxon>
        <taxon>Actinomycetota</taxon>
        <taxon>Acidimicrobiia</taxon>
        <taxon>Acidimicrobiales</taxon>
        <taxon>Acidimicrobiaceae</taxon>
        <taxon>Acidiferrimicrobium</taxon>
    </lineage>
</organism>
<accession>A0ABW9QPU9</accession>
<keyword evidence="4 7" id="KW-1133">Transmembrane helix</keyword>
<keyword evidence="2 7" id="KW-0812">Transmembrane</keyword>
<dbReference type="PRINTS" id="PR00120">
    <property type="entry name" value="HATPASE"/>
</dbReference>
<sequence length="791" mass="82857">MTEAEAAERRARGWTNRPPAGAGVSTRAIVARNTFTWINLIFAVLGAASLATGAGPDATFLIIAALNTVVGSVEEIRAKRKLDALSVINAPRARVVRDATLRELPVEEVVLDDVLEVGRGNQVVADAQVLSGDAEVDESLVTGESDSVAKRPGDQLLSGSWVVSGSLRAVVVAVGAESFAGRLATEARRYSLTGSELMGGINRILRRLAVIMLLVAPALIVRQLQVQPWRPAVRSTVAGLVGMVPEGLVLLATLAFVTAAVRLGRRNVLVQELPAVETLARVDVLCTDKTGTLTEGHLEWDRLVTAEAVGPGTRAEAEEALAAIAAGPDTNPTLAAIASGSGPSPEWTALDRVGFSSERKWSAASFDGHGTWVLGAPEMVAAADPDDLATTAARLAATGARVLVLARTGDPLNGPRLPSGLALAGVVVLRERLRPDAAAALAYFRRQQVAVRVLSGDSAATAGAVAARAGLTDVGLPVDARSWPGDAGQQDELMETRTVFGRVTPEEKREMVDALHRRGHTVAMTGDGVNDAVALKRADLGVAMGSGSDVTRGVAQLVLLDNRFAVLPAVVSEGRRVLHNIERVALLFLVKNVYSIVISVVVAIAGWPYPFLPRHLSLVSALGIGVPAFFLALAPSDERFHPGFVRRVVTLASMTGVVAAAAVLLTYALARGEHTSPDVARTAAVIVVIVISLWVLLLASRPLRAWKVALVVTDAAAFAAAFYTPGIDRFFSLSHRPDAELALEAVGIALAACLLVTAVYAVDARRRSAPAEPGPRAQTSASASATSARDR</sequence>
<dbReference type="NCBIfam" id="TIGR01494">
    <property type="entry name" value="ATPase_P-type"/>
    <property type="match status" value="2"/>
</dbReference>
<dbReference type="InterPro" id="IPR036412">
    <property type="entry name" value="HAD-like_sf"/>
</dbReference>
<evidence type="ECO:0000256" key="7">
    <source>
        <dbReference type="SAM" id="Phobius"/>
    </source>
</evidence>
<dbReference type="PANTHER" id="PTHR42861">
    <property type="entry name" value="CALCIUM-TRANSPORTING ATPASE"/>
    <property type="match status" value="1"/>
</dbReference>
<keyword evidence="10" id="KW-1185">Reference proteome</keyword>
<feature type="transmembrane region" description="Helical" evidence="7">
    <location>
        <begin position="615"/>
        <end position="636"/>
    </location>
</feature>
<dbReference type="Pfam" id="PF00702">
    <property type="entry name" value="Hydrolase"/>
    <property type="match status" value="1"/>
</dbReference>
<evidence type="ECO:0000259" key="8">
    <source>
        <dbReference type="Pfam" id="PF00122"/>
    </source>
</evidence>
<dbReference type="Gene3D" id="3.40.1110.10">
    <property type="entry name" value="Calcium-transporting ATPase, cytoplasmic domain N"/>
    <property type="match status" value="1"/>
</dbReference>
<name>A0ABW9QPU9_9ACTN</name>
<feature type="region of interest" description="Disordered" evidence="6">
    <location>
        <begin position="1"/>
        <end position="22"/>
    </location>
</feature>
<dbReference type="Gene3D" id="3.40.50.1000">
    <property type="entry name" value="HAD superfamily/HAD-like"/>
    <property type="match status" value="1"/>
</dbReference>
<evidence type="ECO:0000256" key="2">
    <source>
        <dbReference type="ARBA" id="ARBA00022692"/>
    </source>
</evidence>
<dbReference type="PRINTS" id="PR00119">
    <property type="entry name" value="CATATPASE"/>
</dbReference>
<comment type="subcellular location">
    <subcellularLocation>
        <location evidence="1">Cell membrane</location>
        <topology evidence="1">Multi-pass membrane protein</topology>
    </subcellularLocation>
</comment>
<dbReference type="SUPFAM" id="SSF81665">
    <property type="entry name" value="Calcium ATPase, transmembrane domain M"/>
    <property type="match status" value="1"/>
</dbReference>
<evidence type="ECO:0000256" key="1">
    <source>
        <dbReference type="ARBA" id="ARBA00004651"/>
    </source>
</evidence>
<comment type="caution">
    <text evidence="9">The sequence shown here is derived from an EMBL/GenBank/DDBJ whole genome shotgun (WGS) entry which is preliminary data.</text>
</comment>
<feature type="transmembrane region" description="Helical" evidence="7">
    <location>
        <begin position="208"/>
        <end position="225"/>
    </location>
</feature>
<reference evidence="9 10" key="1">
    <citation type="submission" date="2019-11" db="EMBL/GenBank/DDBJ databases">
        <title>Acidiferrimicrobium australis gen. nov., sp. nov., an acidophilic and obligately heterotrophic, member of the Actinobacteria that catalyses dissimilatory oxido- reduction of iron isolated from metal-rich acidic water in Chile.</title>
        <authorList>
            <person name="Gonzalez D."/>
            <person name="Huber K."/>
            <person name="Hedrich S."/>
            <person name="Rojas-Villalobos C."/>
            <person name="Quatrini R."/>
            <person name="Dinamarca M.A."/>
            <person name="Schwarz A."/>
            <person name="Canales C."/>
            <person name="Nancucheo I."/>
        </authorList>
    </citation>
    <scope>NUCLEOTIDE SEQUENCE [LARGE SCALE GENOMIC DNA]</scope>
    <source>
        <strain evidence="9 10">USS-CCA1</strain>
    </source>
</reference>
<evidence type="ECO:0000256" key="6">
    <source>
        <dbReference type="SAM" id="MobiDB-lite"/>
    </source>
</evidence>
<dbReference type="SFLD" id="SFLDF00027">
    <property type="entry name" value="p-type_atpase"/>
    <property type="match status" value="1"/>
</dbReference>
<keyword evidence="5 7" id="KW-0472">Membrane</keyword>
<dbReference type="EMBL" id="WJHE01000153">
    <property type="protein sequence ID" value="MST31840.1"/>
    <property type="molecule type" value="Genomic_DNA"/>
</dbReference>
<dbReference type="SFLD" id="SFLDG00002">
    <property type="entry name" value="C1.7:_P-type_atpase_like"/>
    <property type="match status" value="1"/>
</dbReference>
<dbReference type="Gene3D" id="1.20.1110.10">
    <property type="entry name" value="Calcium-transporting ATPase, transmembrane domain"/>
    <property type="match status" value="1"/>
</dbReference>
<feature type="transmembrane region" description="Helical" evidence="7">
    <location>
        <begin position="706"/>
        <end position="725"/>
    </location>
</feature>
<evidence type="ECO:0000313" key="10">
    <source>
        <dbReference type="Proteomes" id="UP000437736"/>
    </source>
</evidence>
<dbReference type="SFLD" id="SFLDS00003">
    <property type="entry name" value="Haloacid_Dehalogenase"/>
    <property type="match status" value="1"/>
</dbReference>
<dbReference type="Proteomes" id="UP000437736">
    <property type="component" value="Unassembled WGS sequence"/>
</dbReference>
<feature type="domain" description="P-type ATPase A" evidence="8">
    <location>
        <begin position="89"/>
        <end position="186"/>
    </location>
</feature>
<feature type="transmembrane region" description="Helical" evidence="7">
    <location>
        <begin position="237"/>
        <end position="261"/>
    </location>
</feature>